<dbReference type="GO" id="GO:0005694">
    <property type="term" value="C:chromosome"/>
    <property type="evidence" value="ECO:0007669"/>
    <property type="project" value="UniProtKB-ARBA"/>
</dbReference>
<name>A0AAW1SLE9_9CHLO</name>
<dbReference type="GO" id="GO:0004386">
    <property type="term" value="F:helicase activity"/>
    <property type="evidence" value="ECO:0007669"/>
    <property type="project" value="UniProtKB-KW"/>
</dbReference>
<feature type="domain" description="DNA2/NAM7 helicase helicase" evidence="6">
    <location>
        <begin position="266"/>
        <end position="549"/>
    </location>
</feature>
<keyword evidence="4" id="KW-0067">ATP-binding</keyword>
<dbReference type="InterPro" id="IPR041679">
    <property type="entry name" value="DNA2/NAM7-like_C"/>
</dbReference>
<evidence type="ECO:0000259" key="7">
    <source>
        <dbReference type="Pfam" id="PF13087"/>
    </source>
</evidence>
<dbReference type="Proteomes" id="UP001445335">
    <property type="component" value="Unassembled WGS sequence"/>
</dbReference>
<dbReference type="Gene3D" id="3.40.50.300">
    <property type="entry name" value="P-loop containing nucleotide triphosphate hydrolases"/>
    <property type="match status" value="3"/>
</dbReference>
<dbReference type="Pfam" id="PF13087">
    <property type="entry name" value="AAA_12"/>
    <property type="match status" value="1"/>
</dbReference>
<reference evidence="8 9" key="1">
    <citation type="journal article" date="2024" name="Nat. Commun.">
        <title>Phylogenomics reveals the evolutionary origins of lichenization in chlorophyte algae.</title>
        <authorList>
            <person name="Puginier C."/>
            <person name="Libourel C."/>
            <person name="Otte J."/>
            <person name="Skaloud P."/>
            <person name="Haon M."/>
            <person name="Grisel S."/>
            <person name="Petersen M."/>
            <person name="Berrin J.G."/>
            <person name="Delaux P.M."/>
            <person name="Dal Grande F."/>
            <person name="Keller J."/>
        </authorList>
    </citation>
    <scope>NUCLEOTIDE SEQUENCE [LARGE SCALE GENOMIC DNA]</scope>
    <source>
        <strain evidence="8 9">SAG 245.80</strain>
    </source>
</reference>
<dbReference type="AlphaFoldDB" id="A0AAW1SLE9"/>
<feature type="region of interest" description="Disordered" evidence="5">
    <location>
        <begin position="799"/>
        <end position="853"/>
    </location>
</feature>
<feature type="region of interest" description="Disordered" evidence="5">
    <location>
        <begin position="108"/>
        <end position="139"/>
    </location>
</feature>
<evidence type="ECO:0000256" key="2">
    <source>
        <dbReference type="ARBA" id="ARBA00022801"/>
    </source>
</evidence>
<feature type="compositionally biased region" description="Gly residues" evidence="5">
    <location>
        <begin position="123"/>
        <end position="139"/>
    </location>
</feature>
<evidence type="ECO:0000259" key="6">
    <source>
        <dbReference type="Pfam" id="PF13086"/>
    </source>
</evidence>
<dbReference type="Pfam" id="PF13086">
    <property type="entry name" value="AAA_11"/>
    <property type="match status" value="1"/>
</dbReference>
<keyword evidence="2" id="KW-0378">Hydrolase</keyword>
<proteinExistence type="predicted"/>
<evidence type="ECO:0000256" key="5">
    <source>
        <dbReference type="SAM" id="MobiDB-lite"/>
    </source>
</evidence>
<gene>
    <name evidence="8" type="ORF">WJX81_006617</name>
</gene>
<evidence type="ECO:0000313" key="9">
    <source>
        <dbReference type="Proteomes" id="UP001445335"/>
    </source>
</evidence>
<organism evidence="8 9">
    <name type="scientific">Elliptochloris bilobata</name>
    <dbReference type="NCBI Taxonomy" id="381761"/>
    <lineage>
        <taxon>Eukaryota</taxon>
        <taxon>Viridiplantae</taxon>
        <taxon>Chlorophyta</taxon>
        <taxon>core chlorophytes</taxon>
        <taxon>Trebouxiophyceae</taxon>
        <taxon>Trebouxiophyceae incertae sedis</taxon>
        <taxon>Elliptochloris clade</taxon>
        <taxon>Elliptochloris</taxon>
    </lineage>
</organism>
<dbReference type="PANTHER" id="PTHR10887:SF495">
    <property type="entry name" value="HELICASE SENATAXIN ISOFORM X1-RELATED"/>
    <property type="match status" value="1"/>
</dbReference>
<dbReference type="GO" id="GO:0005524">
    <property type="term" value="F:ATP binding"/>
    <property type="evidence" value="ECO:0007669"/>
    <property type="project" value="UniProtKB-KW"/>
</dbReference>
<dbReference type="FunFam" id="3.40.50.300:FF:000326">
    <property type="entry name" value="P-loop containing nucleoside triphosphate hydrolase"/>
    <property type="match status" value="1"/>
</dbReference>
<dbReference type="InterPro" id="IPR045055">
    <property type="entry name" value="DNA2/NAM7-like"/>
</dbReference>
<dbReference type="CDD" id="cd18808">
    <property type="entry name" value="SF1_C_Upf1"/>
    <property type="match status" value="1"/>
</dbReference>
<dbReference type="EMBL" id="JALJOU010000001">
    <property type="protein sequence ID" value="KAK9846562.1"/>
    <property type="molecule type" value="Genomic_DNA"/>
</dbReference>
<protein>
    <submittedName>
        <fullName evidence="8">Uncharacterized protein</fullName>
    </submittedName>
</protein>
<sequence length="853" mass="91284">MEGAGKRRAALREQRDAAEPQAQQPETVATLEREVLGGRLWHAACQAANADLPEGLPLAFEGAGAYIRAFEPLLFEEAREAVRGAWAEGAEAGRCWQTDVTSIEEQASGWVDLRLTPAPPSGSGRGRGSGGGRGGRGGYGAPTREFVALHKVPSFPVADAMLQPAALAEQAAERLTPEAVQRMWPLEAATKPFIDFLKSQYDHTQLSAIEAAACHLGARPDAAESGAGLPFVLIQGPPGTGKTHTVKGVLNVWHLVLYQRYYGSLGPPGTGKTHTVKGVLNVWHLVLYQRYYGSLVGALAADARAGAAASSLAHALERRLPNLAAKPRVLVCAPSNAAADELLQRVMNDGFADAQGRLYRPNVVRVGSEEAPLADRAREVWVDGLIRRYLDMDQGEWGYRYQARQGEVVQLSREILAAQAALAGAGSQAEADGAARQLADKHEARDAAIVQLGRLEEVQALVLRQPGANERQARENLELSFTAEAEMVFTTLSSTGRRIFSRLPASFETVLVDEAAQASEIAALQALAFGCRRAVLVGDPQQLPATVLSARARELALERSLFERLQAAGCPCRLLSVQYRMQPAIRQFPSNHFYGGRLVDGEAVLCAPAPPFYEHALLKPYVFFDVVSGREQRQAGGGSLRNQAEADLAAALFWELRSVLVAAARGAAPGAAPPARITVGVITPYRQQARCLRDTFVRVVGPEAAAEAMIETVDSFQGKQLDVVILSCVRASEGRAGVGFLADVRRMNVAITRAKAALWVLGSAQTLKRSPVWAALLADAEARGLVIPNASARELFPDQPQFSAPALPPPPTLPAPQQGHPAATLTLAPASGPKPANPSAKSGIRPPEYKWAW</sequence>
<feature type="domain" description="DNA2/NAM7 helicase-like C-terminal" evidence="7">
    <location>
        <begin position="557"/>
        <end position="764"/>
    </location>
</feature>
<evidence type="ECO:0000256" key="4">
    <source>
        <dbReference type="ARBA" id="ARBA00022840"/>
    </source>
</evidence>
<dbReference type="CDD" id="cd18042">
    <property type="entry name" value="DEXXQc_SETX"/>
    <property type="match status" value="1"/>
</dbReference>
<evidence type="ECO:0000313" key="8">
    <source>
        <dbReference type="EMBL" id="KAK9846562.1"/>
    </source>
</evidence>
<keyword evidence="3" id="KW-0347">Helicase</keyword>
<accession>A0AAW1SLE9</accession>
<evidence type="ECO:0000256" key="3">
    <source>
        <dbReference type="ARBA" id="ARBA00022806"/>
    </source>
</evidence>
<evidence type="ECO:0000256" key="1">
    <source>
        <dbReference type="ARBA" id="ARBA00022741"/>
    </source>
</evidence>
<comment type="caution">
    <text evidence="8">The sequence shown here is derived from an EMBL/GenBank/DDBJ whole genome shotgun (WGS) entry which is preliminary data.</text>
</comment>
<dbReference type="SUPFAM" id="SSF52540">
    <property type="entry name" value="P-loop containing nucleoside triphosphate hydrolases"/>
    <property type="match status" value="2"/>
</dbReference>
<dbReference type="InterPro" id="IPR041677">
    <property type="entry name" value="DNA2/NAM7_AAA_11"/>
</dbReference>
<dbReference type="InterPro" id="IPR027417">
    <property type="entry name" value="P-loop_NTPase"/>
</dbReference>
<keyword evidence="9" id="KW-1185">Reference proteome</keyword>
<keyword evidence="1" id="KW-0547">Nucleotide-binding</keyword>
<dbReference type="PANTHER" id="PTHR10887">
    <property type="entry name" value="DNA2/NAM7 HELICASE FAMILY"/>
    <property type="match status" value="1"/>
</dbReference>
<dbReference type="InterPro" id="IPR047187">
    <property type="entry name" value="SF1_C_Upf1"/>
</dbReference>
<feature type="region of interest" description="Disordered" evidence="5">
    <location>
        <begin position="1"/>
        <end position="28"/>
    </location>
</feature>
<dbReference type="GO" id="GO:0016787">
    <property type="term" value="F:hydrolase activity"/>
    <property type="evidence" value="ECO:0007669"/>
    <property type="project" value="UniProtKB-KW"/>
</dbReference>